<keyword evidence="8" id="KW-0811">Translocation</keyword>
<evidence type="ECO:0000313" key="13">
    <source>
        <dbReference type="EMBL" id="KAL1843371.1"/>
    </source>
</evidence>
<reference evidence="13 14" key="1">
    <citation type="journal article" date="2024" name="Commun. Biol.">
        <title>Comparative genomic analysis of thermophilic fungi reveals convergent evolutionary adaptations and gene losses.</title>
        <authorList>
            <person name="Steindorff A.S."/>
            <person name="Aguilar-Pontes M.V."/>
            <person name="Robinson A.J."/>
            <person name="Andreopoulos B."/>
            <person name="LaButti K."/>
            <person name="Kuo A."/>
            <person name="Mondo S."/>
            <person name="Riley R."/>
            <person name="Otillar R."/>
            <person name="Haridas S."/>
            <person name="Lipzen A."/>
            <person name="Grimwood J."/>
            <person name="Schmutz J."/>
            <person name="Clum A."/>
            <person name="Reid I.D."/>
            <person name="Moisan M.C."/>
            <person name="Butler G."/>
            <person name="Nguyen T.T.M."/>
            <person name="Dewar K."/>
            <person name="Conant G."/>
            <person name="Drula E."/>
            <person name="Henrissat B."/>
            <person name="Hansel C."/>
            <person name="Singer S."/>
            <person name="Hutchinson M.I."/>
            <person name="de Vries R.P."/>
            <person name="Natvig D.O."/>
            <person name="Powell A.J."/>
            <person name="Tsang A."/>
            <person name="Grigoriev I.V."/>
        </authorList>
    </citation>
    <scope>NUCLEOTIDE SEQUENCE [LARGE SCALE GENOMIC DNA]</scope>
    <source>
        <strain evidence="13 14">CBS 620.91</strain>
    </source>
</reference>
<keyword evidence="14" id="KW-1185">Reference proteome</keyword>
<dbReference type="Pfam" id="PF00400">
    <property type="entry name" value="WD40"/>
    <property type="match status" value="2"/>
</dbReference>
<protein>
    <recommendedName>
        <fullName evidence="15">Nucleoporin SEH1</fullName>
    </recommendedName>
</protein>
<evidence type="ECO:0000256" key="11">
    <source>
        <dbReference type="PROSITE-ProRule" id="PRU00221"/>
    </source>
</evidence>
<keyword evidence="10" id="KW-0539">Nucleus</keyword>
<feature type="region of interest" description="Disordered" evidence="12">
    <location>
        <begin position="109"/>
        <end position="171"/>
    </location>
</feature>
<evidence type="ECO:0000256" key="7">
    <source>
        <dbReference type="ARBA" id="ARBA00022927"/>
    </source>
</evidence>
<evidence type="ECO:0000256" key="4">
    <source>
        <dbReference type="ARBA" id="ARBA00022574"/>
    </source>
</evidence>
<keyword evidence="5" id="KW-0677">Repeat</keyword>
<dbReference type="InterPro" id="IPR001680">
    <property type="entry name" value="WD40_rpt"/>
</dbReference>
<evidence type="ECO:0000256" key="6">
    <source>
        <dbReference type="ARBA" id="ARBA00022816"/>
    </source>
</evidence>
<evidence type="ECO:0000256" key="12">
    <source>
        <dbReference type="SAM" id="MobiDB-lite"/>
    </source>
</evidence>
<evidence type="ECO:0000256" key="9">
    <source>
        <dbReference type="ARBA" id="ARBA00023132"/>
    </source>
</evidence>
<organism evidence="13 14">
    <name type="scientific">Humicola insolens</name>
    <name type="common">Soft-rot fungus</name>
    <dbReference type="NCBI Taxonomy" id="85995"/>
    <lineage>
        <taxon>Eukaryota</taxon>
        <taxon>Fungi</taxon>
        <taxon>Dikarya</taxon>
        <taxon>Ascomycota</taxon>
        <taxon>Pezizomycotina</taxon>
        <taxon>Sordariomycetes</taxon>
        <taxon>Sordariomycetidae</taxon>
        <taxon>Sordariales</taxon>
        <taxon>Chaetomiaceae</taxon>
        <taxon>Mycothermus</taxon>
    </lineage>
</organism>
<name>A0ABR3VPB6_HUMIN</name>
<keyword evidence="9" id="KW-0906">Nuclear pore complex</keyword>
<dbReference type="SUPFAM" id="SSF50978">
    <property type="entry name" value="WD40 repeat-like"/>
    <property type="match status" value="1"/>
</dbReference>
<keyword evidence="3" id="KW-0813">Transport</keyword>
<feature type="compositionally biased region" description="Polar residues" evidence="12">
    <location>
        <begin position="495"/>
        <end position="504"/>
    </location>
</feature>
<sequence>MSKAAAFLADPPPVDDRPSFETILKHGHQDLVQAVAFNGHGDRCATGSVDGKIRVFNRHKDGTWRLCDTWSAHASEILELQWLPTTVYPNLLASLGIEGRFKLWTEDPSAAPGRRFSESTRNAPLVSLPSRSPYLSGLSGPGQSSASSTEGMIHPTGSTGGSAPLASGNTLSLTPAYETRNARSPYRSFSLKHMDDTRTTYLALLSADGGLAVYENEHIENLATFTLLDELSTVAPVAGPPSLYTATPSTASGTASGATTTPTASTTTTLSTTSTSPHHTLHPQPPTSQPHQLPDGRRPRVATRGEETSFRVRFDPNPEVCYTALRAGVPSDALGLVVAVMDRVRVYRTRDAVRSVLGVPAVVKTFYLAAEIGAPPGSPLAHYGLVRDVAWAPGNIRGYDVIATACQDGLVRVFKLDALPPVEEGCVHENGDEGDADNAAAQHGGRSANPWAASRVKKHGRTRRLNTDKDSTGGRPSSSGIRAGLDQSRGEAGTATPSNNQATASLHAPTPVRHVATEISRLDYHHTPVWRVGFDDDGQILASVGDEGRLMCYRQKPDGTWAKSTEMAMVRMKMAVP</sequence>
<feature type="region of interest" description="Disordered" evidence="12">
    <location>
        <begin position="426"/>
        <end position="510"/>
    </location>
</feature>
<feature type="compositionally biased region" description="Low complexity" evidence="12">
    <location>
        <begin position="245"/>
        <end position="278"/>
    </location>
</feature>
<dbReference type="SMART" id="SM00320">
    <property type="entry name" value="WD40"/>
    <property type="match status" value="4"/>
</dbReference>
<evidence type="ECO:0000313" key="14">
    <source>
        <dbReference type="Proteomes" id="UP001583172"/>
    </source>
</evidence>
<evidence type="ECO:0000256" key="10">
    <source>
        <dbReference type="ARBA" id="ARBA00023242"/>
    </source>
</evidence>
<dbReference type="PANTHER" id="PTHR11024">
    <property type="entry name" value="NUCLEAR PORE COMPLEX PROTEIN SEC13 / SEH1 FAMILY MEMBER"/>
    <property type="match status" value="1"/>
</dbReference>
<dbReference type="Gene3D" id="2.130.10.10">
    <property type="entry name" value="YVTN repeat-like/Quinoprotein amine dehydrogenase"/>
    <property type="match status" value="1"/>
</dbReference>
<comment type="similarity">
    <text evidence="2">Belongs to the WD repeat SEC13 family.</text>
</comment>
<proteinExistence type="inferred from homology"/>
<comment type="caution">
    <text evidence="13">The sequence shown here is derived from an EMBL/GenBank/DDBJ whole genome shotgun (WGS) entry which is preliminary data.</text>
</comment>
<evidence type="ECO:0000256" key="2">
    <source>
        <dbReference type="ARBA" id="ARBA00010102"/>
    </source>
</evidence>
<evidence type="ECO:0008006" key="15">
    <source>
        <dbReference type="Google" id="ProtNLM"/>
    </source>
</evidence>
<dbReference type="Proteomes" id="UP001583172">
    <property type="component" value="Unassembled WGS sequence"/>
</dbReference>
<accession>A0ABR3VPB6</accession>
<evidence type="ECO:0000256" key="1">
    <source>
        <dbReference type="ARBA" id="ARBA00004567"/>
    </source>
</evidence>
<dbReference type="InterPro" id="IPR037363">
    <property type="entry name" value="Sec13/Seh1_fam"/>
</dbReference>
<feature type="repeat" description="WD" evidence="11">
    <location>
        <begin position="25"/>
        <end position="57"/>
    </location>
</feature>
<feature type="compositionally biased region" description="Polar residues" evidence="12">
    <location>
        <begin position="141"/>
        <end position="150"/>
    </location>
</feature>
<keyword evidence="6" id="KW-0509">mRNA transport</keyword>
<dbReference type="InterPro" id="IPR015943">
    <property type="entry name" value="WD40/YVTN_repeat-like_dom_sf"/>
</dbReference>
<feature type="compositionally biased region" description="Basic and acidic residues" evidence="12">
    <location>
        <begin position="294"/>
        <end position="310"/>
    </location>
</feature>
<dbReference type="EMBL" id="JAZGSY010000018">
    <property type="protein sequence ID" value="KAL1843371.1"/>
    <property type="molecule type" value="Genomic_DNA"/>
</dbReference>
<feature type="compositionally biased region" description="Basic residues" evidence="12">
    <location>
        <begin position="455"/>
        <end position="464"/>
    </location>
</feature>
<dbReference type="InterPro" id="IPR036322">
    <property type="entry name" value="WD40_repeat_dom_sf"/>
</dbReference>
<gene>
    <name evidence="13" type="ORF">VTJ49DRAFT_1958</name>
</gene>
<keyword evidence="4 11" id="KW-0853">WD repeat</keyword>
<evidence type="ECO:0000256" key="3">
    <source>
        <dbReference type="ARBA" id="ARBA00022448"/>
    </source>
</evidence>
<keyword evidence="7" id="KW-0653">Protein transport</keyword>
<evidence type="ECO:0000256" key="8">
    <source>
        <dbReference type="ARBA" id="ARBA00023010"/>
    </source>
</evidence>
<dbReference type="PANTHER" id="PTHR11024:SF3">
    <property type="entry name" value="NUCLEOPORIN SEH1"/>
    <property type="match status" value="1"/>
</dbReference>
<comment type="subcellular location">
    <subcellularLocation>
        <location evidence="1">Nucleus</location>
        <location evidence="1">Nuclear pore complex</location>
    </subcellularLocation>
</comment>
<evidence type="ECO:0000256" key="5">
    <source>
        <dbReference type="ARBA" id="ARBA00022737"/>
    </source>
</evidence>
<dbReference type="PROSITE" id="PS50082">
    <property type="entry name" value="WD_REPEATS_2"/>
    <property type="match status" value="1"/>
</dbReference>
<feature type="region of interest" description="Disordered" evidence="12">
    <location>
        <begin position="245"/>
        <end position="310"/>
    </location>
</feature>